<feature type="transmembrane region" description="Helical" evidence="1">
    <location>
        <begin position="36"/>
        <end position="53"/>
    </location>
</feature>
<protein>
    <submittedName>
        <fullName evidence="2">Uncharacterized protein</fullName>
    </submittedName>
</protein>
<accession>A0A3M7SKC0</accession>
<gene>
    <name evidence="2" type="ORF">BpHYR1_004912</name>
</gene>
<keyword evidence="1" id="KW-1133">Transmembrane helix</keyword>
<dbReference type="EMBL" id="REGN01001227">
    <property type="protein sequence ID" value="RNA36155.1"/>
    <property type="molecule type" value="Genomic_DNA"/>
</dbReference>
<evidence type="ECO:0000313" key="2">
    <source>
        <dbReference type="EMBL" id="RNA36155.1"/>
    </source>
</evidence>
<reference evidence="2 3" key="1">
    <citation type="journal article" date="2018" name="Sci. Rep.">
        <title>Genomic signatures of local adaptation to the degree of environmental predictability in rotifers.</title>
        <authorList>
            <person name="Franch-Gras L."/>
            <person name="Hahn C."/>
            <person name="Garcia-Roger E.M."/>
            <person name="Carmona M.J."/>
            <person name="Serra M."/>
            <person name="Gomez A."/>
        </authorList>
    </citation>
    <scope>NUCLEOTIDE SEQUENCE [LARGE SCALE GENOMIC DNA]</scope>
    <source>
        <strain evidence="2">HYR1</strain>
    </source>
</reference>
<comment type="caution">
    <text evidence="2">The sequence shown here is derived from an EMBL/GenBank/DDBJ whole genome shotgun (WGS) entry which is preliminary data.</text>
</comment>
<organism evidence="2 3">
    <name type="scientific">Brachionus plicatilis</name>
    <name type="common">Marine rotifer</name>
    <name type="synonym">Brachionus muelleri</name>
    <dbReference type="NCBI Taxonomy" id="10195"/>
    <lineage>
        <taxon>Eukaryota</taxon>
        <taxon>Metazoa</taxon>
        <taxon>Spiralia</taxon>
        <taxon>Gnathifera</taxon>
        <taxon>Rotifera</taxon>
        <taxon>Eurotatoria</taxon>
        <taxon>Monogononta</taxon>
        <taxon>Pseudotrocha</taxon>
        <taxon>Ploima</taxon>
        <taxon>Brachionidae</taxon>
        <taxon>Brachionus</taxon>
    </lineage>
</organism>
<evidence type="ECO:0000313" key="3">
    <source>
        <dbReference type="Proteomes" id="UP000276133"/>
    </source>
</evidence>
<proteinExistence type="predicted"/>
<name>A0A3M7SKC0_BRAPC</name>
<evidence type="ECO:0000256" key="1">
    <source>
        <dbReference type="SAM" id="Phobius"/>
    </source>
</evidence>
<keyword evidence="1" id="KW-0812">Transmembrane</keyword>
<sequence length="64" mass="7322">MSKLNENEMVFLLFFSLTTIIGDLNMDHKSGENCLVVLSVIINLYWALFLFPLKDLILPLHILG</sequence>
<keyword evidence="3" id="KW-1185">Reference proteome</keyword>
<dbReference type="Proteomes" id="UP000276133">
    <property type="component" value="Unassembled WGS sequence"/>
</dbReference>
<dbReference type="AlphaFoldDB" id="A0A3M7SKC0"/>
<keyword evidence="1" id="KW-0472">Membrane</keyword>